<proteinExistence type="predicted"/>
<reference evidence="2" key="1">
    <citation type="submission" date="2016-06" db="EMBL/GenBank/DDBJ databases">
        <title>Parallel loss of symbiosis genes in relatives of nitrogen-fixing non-legume Parasponia.</title>
        <authorList>
            <person name="Van Velzen R."/>
            <person name="Holmer R."/>
            <person name="Bu F."/>
            <person name="Rutten L."/>
            <person name="Van Zeijl A."/>
            <person name="Liu W."/>
            <person name="Santuari L."/>
            <person name="Cao Q."/>
            <person name="Sharma T."/>
            <person name="Shen D."/>
            <person name="Roswanjaya Y."/>
            <person name="Wardhani T."/>
            <person name="Kalhor M.S."/>
            <person name="Jansen J."/>
            <person name="Van den Hoogen J."/>
            <person name="Gungor B."/>
            <person name="Hartog M."/>
            <person name="Hontelez J."/>
            <person name="Verver J."/>
            <person name="Yang W.-C."/>
            <person name="Schijlen E."/>
            <person name="Repin R."/>
            <person name="Schilthuizen M."/>
            <person name="Schranz E."/>
            <person name="Heidstra R."/>
            <person name="Miyata K."/>
            <person name="Fedorova E."/>
            <person name="Kohlen W."/>
            <person name="Bisseling T."/>
            <person name="Smit S."/>
            <person name="Geurts R."/>
        </authorList>
    </citation>
    <scope>NUCLEOTIDE SEQUENCE [LARGE SCALE GENOMIC DNA]</scope>
    <source>
        <strain evidence="2">cv. WU1-14</strain>
    </source>
</reference>
<evidence type="ECO:0000313" key="1">
    <source>
        <dbReference type="EMBL" id="PON48024.1"/>
    </source>
</evidence>
<protein>
    <submittedName>
        <fullName evidence="1">Uncharacterized protein</fullName>
    </submittedName>
</protein>
<dbReference type="EMBL" id="JXTB01000283">
    <property type="protein sequence ID" value="PON48024.1"/>
    <property type="molecule type" value="Genomic_DNA"/>
</dbReference>
<gene>
    <name evidence="1" type="ORF">PanWU01x14_240170</name>
</gene>
<organism evidence="1 2">
    <name type="scientific">Parasponia andersonii</name>
    <name type="common">Sponia andersonii</name>
    <dbReference type="NCBI Taxonomy" id="3476"/>
    <lineage>
        <taxon>Eukaryota</taxon>
        <taxon>Viridiplantae</taxon>
        <taxon>Streptophyta</taxon>
        <taxon>Embryophyta</taxon>
        <taxon>Tracheophyta</taxon>
        <taxon>Spermatophyta</taxon>
        <taxon>Magnoliopsida</taxon>
        <taxon>eudicotyledons</taxon>
        <taxon>Gunneridae</taxon>
        <taxon>Pentapetalae</taxon>
        <taxon>rosids</taxon>
        <taxon>fabids</taxon>
        <taxon>Rosales</taxon>
        <taxon>Cannabaceae</taxon>
        <taxon>Parasponia</taxon>
    </lineage>
</organism>
<sequence>MEEISTPSSPIWQVRPLITFSIINKNLSQRSVSHGIHILLTILIHIIHENSLTLYQVVFPNVSMEELGNELNVTNQMEILHRRLFVGFQMALLFFV</sequence>
<accession>A0A2P5BGW5</accession>
<dbReference type="Proteomes" id="UP000237105">
    <property type="component" value="Unassembled WGS sequence"/>
</dbReference>
<dbReference type="AlphaFoldDB" id="A0A2P5BGW5"/>
<keyword evidence="2" id="KW-1185">Reference proteome</keyword>
<evidence type="ECO:0000313" key="2">
    <source>
        <dbReference type="Proteomes" id="UP000237105"/>
    </source>
</evidence>
<comment type="caution">
    <text evidence="1">The sequence shown here is derived from an EMBL/GenBank/DDBJ whole genome shotgun (WGS) entry which is preliminary data.</text>
</comment>
<name>A0A2P5BGW5_PARAD</name>